<gene>
    <name evidence="1" type="ORF">AYJ54_24215</name>
</gene>
<dbReference type="Proteomes" id="UP000076959">
    <property type="component" value="Unassembled WGS sequence"/>
</dbReference>
<reference evidence="1 2" key="1">
    <citation type="submission" date="2016-03" db="EMBL/GenBank/DDBJ databases">
        <title>Draft Genome Sequence of the Strain BR 10245 (Bradyrhizobium sp.) isolated from nodules of Centrolobium paraense.</title>
        <authorList>
            <person name="Simoes-Araujo J.L.Sr."/>
            <person name="Barauna A.C."/>
            <person name="Silva K."/>
            <person name="Zilli J.E."/>
        </authorList>
    </citation>
    <scope>NUCLEOTIDE SEQUENCE [LARGE SCALE GENOMIC DNA]</scope>
    <source>
        <strain evidence="1 2">BR 10245</strain>
    </source>
</reference>
<organism evidence="1 2">
    <name type="scientific">Bradyrhizobium centrolobii</name>
    <dbReference type="NCBI Taxonomy" id="1505087"/>
    <lineage>
        <taxon>Bacteria</taxon>
        <taxon>Pseudomonadati</taxon>
        <taxon>Pseudomonadota</taxon>
        <taxon>Alphaproteobacteria</taxon>
        <taxon>Hyphomicrobiales</taxon>
        <taxon>Nitrobacteraceae</taxon>
        <taxon>Bradyrhizobium</taxon>
    </lineage>
</organism>
<accession>A0A176YFT4</accession>
<evidence type="ECO:0000313" key="2">
    <source>
        <dbReference type="Proteomes" id="UP000076959"/>
    </source>
</evidence>
<name>A0A176YFT4_9BRAD</name>
<evidence type="ECO:0000313" key="1">
    <source>
        <dbReference type="EMBL" id="OAF04297.1"/>
    </source>
</evidence>
<dbReference type="STRING" id="1505087.AYJ54_24215"/>
<protein>
    <submittedName>
        <fullName evidence="1">Uncharacterized protein</fullName>
    </submittedName>
</protein>
<dbReference type="RefSeq" id="WP_063705290.1">
    <property type="nucleotide sequence ID" value="NZ_LUUB01000086.1"/>
</dbReference>
<sequence>MSEKDKEFVEGYHKARPFDRELVIERIKATKLEAELQERAINFLRSLADAPKPDAAPSDTLGS</sequence>
<dbReference type="EMBL" id="LUUB01000086">
    <property type="protein sequence ID" value="OAF04297.1"/>
    <property type="molecule type" value="Genomic_DNA"/>
</dbReference>
<proteinExistence type="predicted"/>
<keyword evidence="2" id="KW-1185">Reference proteome</keyword>
<comment type="caution">
    <text evidence="1">The sequence shown here is derived from an EMBL/GenBank/DDBJ whole genome shotgun (WGS) entry which is preliminary data.</text>
</comment>
<dbReference type="AlphaFoldDB" id="A0A176YFT4"/>